<dbReference type="RefSeq" id="XP_040765431.1">
    <property type="nucleotide sequence ID" value="XM_040914359.1"/>
</dbReference>
<dbReference type="OrthoDB" id="2753421at2759"/>
<dbReference type="InterPro" id="IPR000182">
    <property type="entry name" value="GNAT_dom"/>
</dbReference>
<accession>A0A165ESZ1</accession>
<evidence type="ECO:0000313" key="5">
    <source>
        <dbReference type="Proteomes" id="UP000076871"/>
    </source>
</evidence>
<sequence>MLPIIPKTAGGPVALRLEECAARVEVKKWHPHPAVMQSLTVEATHLRLGKIGKLAALKITRGPIIEEGLFLEIFDEEQDELAAFSQTLFNKYGEIRPWLVEDEKLKSTGCWGRELNDGTIFYIFHVLIYDPALRGQGLGSWILQRLLSSSLVGEKDTVISWPTPMPSRDAASKEQWTDGIDRAVFFMRKNGFRRIGLTQFLAYSPKPKHLSRAIPASKDAPLMLRHSGAFPISDLANRMPMRWPNAKLLSSSEEFPLHDRILRLKLDKIVKYIREAFGRDALAIRQKDKDGFTPLHMAAAAINIAAVKTLLELGAQENVFDKDNSDWKTPLMRWTGYAEDGLLVEATLRRAMGEDIGADMQFVQAKKWGCTCGHCVGGWLSPLLIHRLVKRAEELYDMLPEMTDSYFPVPRRPIDRADIEWDLALPYVPPHLHEVIFKTFHSGYRFVFGAIAQVLRELGATNPSPQRMAATQIRERVLFKLSGQSPWVYDDIFSFLNTNAVNFYFAKGGKVEYAPYCVVDTVGMDYEWCAIDPKAAKELEAEYGQFPTWGPYIGPDMSYDPYEGMESDSEDDDGDSELEGYGESDSDEGEEDMDTEEYDEDDEEDMEEAEESENGRFLEVLDEDDELAAVSQTLFDKYGEARPWLVDDDKLKGTER</sequence>
<dbReference type="AlphaFoldDB" id="A0A165ESZ1"/>
<keyword evidence="5" id="KW-1185">Reference proteome</keyword>
<evidence type="ECO:0000256" key="2">
    <source>
        <dbReference type="SAM" id="MobiDB-lite"/>
    </source>
</evidence>
<feature type="region of interest" description="Disordered" evidence="2">
    <location>
        <begin position="557"/>
        <end position="622"/>
    </location>
</feature>
<evidence type="ECO:0000313" key="4">
    <source>
        <dbReference type="EMBL" id="KZT07691.1"/>
    </source>
</evidence>
<dbReference type="InterPro" id="IPR036770">
    <property type="entry name" value="Ankyrin_rpt-contain_sf"/>
</dbReference>
<dbReference type="PROSITE" id="PS50297">
    <property type="entry name" value="ANK_REP_REGION"/>
    <property type="match status" value="1"/>
</dbReference>
<organism evidence="4 5">
    <name type="scientific">Laetiporus sulphureus 93-53</name>
    <dbReference type="NCBI Taxonomy" id="1314785"/>
    <lineage>
        <taxon>Eukaryota</taxon>
        <taxon>Fungi</taxon>
        <taxon>Dikarya</taxon>
        <taxon>Basidiomycota</taxon>
        <taxon>Agaricomycotina</taxon>
        <taxon>Agaricomycetes</taxon>
        <taxon>Polyporales</taxon>
        <taxon>Laetiporus</taxon>
    </lineage>
</organism>
<dbReference type="InParanoid" id="A0A165ESZ1"/>
<proteinExistence type="predicted"/>
<feature type="domain" description="N-acetyltransferase" evidence="3">
    <location>
        <begin position="60"/>
        <end position="221"/>
    </location>
</feature>
<name>A0A165ESZ1_9APHY</name>
<keyword evidence="1" id="KW-0040">ANK repeat</keyword>
<gene>
    <name evidence="4" type="ORF">LAESUDRAFT_811942</name>
</gene>
<dbReference type="PROSITE" id="PS50088">
    <property type="entry name" value="ANK_REPEAT"/>
    <property type="match status" value="1"/>
</dbReference>
<dbReference type="Proteomes" id="UP000076871">
    <property type="component" value="Unassembled WGS sequence"/>
</dbReference>
<reference evidence="4 5" key="1">
    <citation type="journal article" date="2016" name="Mol. Biol. Evol.">
        <title>Comparative Genomics of Early-Diverging Mushroom-Forming Fungi Provides Insights into the Origins of Lignocellulose Decay Capabilities.</title>
        <authorList>
            <person name="Nagy L.G."/>
            <person name="Riley R."/>
            <person name="Tritt A."/>
            <person name="Adam C."/>
            <person name="Daum C."/>
            <person name="Floudas D."/>
            <person name="Sun H."/>
            <person name="Yadav J.S."/>
            <person name="Pangilinan J."/>
            <person name="Larsson K.H."/>
            <person name="Matsuura K."/>
            <person name="Barry K."/>
            <person name="Labutti K."/>
            <person name="Kuo R."/>
            <person name="Ohm R.A."/>
            <person name="Bhattacharya S.S."/>
            <person name="Shirouzu T."/>
            <person name="Yoshinaga Y."/>
            <person name="Martin F.M."/>
            <person name="Grigoriev I.V."/>
            <person name="Hibbett D.S."/>
        </authorList>
    </citation>
    <scope>NUCLEOTIDE SEQUENCE [LARGE SCALE GENOMIC DNA]</scope>
    <source>
        <strain evidence="4 5">93-53</strain>
    </source>
</reference>
<dbReference type="SMART" id="SM00248">
    <property type="entry name" value="ANK"/>
    <property type="match status" value="1"/>
</dbReference>
<protein>
    <recommendedName>
        <fullName evidence="3">N-acetyltransferase domain-containing protein</fullName>
    </recommendedName>
</protein>
<dbReference type="EMBL" id="KV427618">
    <property type="protein sequence ID" value="KZT07691.1"/>
    <property type="molecule type" value="Genomic_DNA"/>
</dbReference>
<dbReference type="InterPro" id="IPR002110">
    <property type="entry name" value="Ankyrin_rpt"/>
</dbReference>
<dbReference type="SUPFAM" id="SSF48403">
    <property type="entry name" value="Ankyrin repeat"/>
    <property type="match status" value="1"/>
</dbReference>
<feature type="compositionally biased region" description="Acidic residues" evidence="2">
    <location>
        <begin position="563"/>
        <end position="612"/>
    </location>
</feature>
<evidence type="ECO:0000259" key="3">
    <source>
        <dbReference type="PROSITE" id="PS51186"/>
    </source>
</evidence>
<dbReference type="Gene3D" id="1.25.40.20">
    <property type="entry name" value="Ankyrin repeat-containing domain"/>
    <property type="match status" value="1"/>
</dbReference>
<dbReference type="STRING" id="1314785.A0A165ESZ1"/>
<dbReference type="GeneID" id="63831386"/>
<dbReference type="GO" id="GO:0016747">
    <property type="term" value="F:acyltransferase activity, transferring groups other than amino-acyl groups"/>
    <property type="evidence" value="ECO:0007669"/>
    <property type="project" value="InterPro"/>
</dbReference>
<evidence type="ECO:0000256" key="1">
    <source>
        <dbReference type="PROSITE-ProRule" id="PRU00023"/>
    </source>
</evidence>
<feature type="repeat" description="ANK" evidence="1">
    <location>
        <begin position="290"/>
        <end position="322"/>
    </location>
</feature>
<dbReference type="PROSITE" id="PS51186">
    <property type="entry name" value="GNAT"/>
    <property type="match status" value="1"/>
</dbReference>